<dbReference type="Pfam" id="PF03730">
    <property type="entry name" value="Ku_C"/>
    <property type="match status" value="1"/>
</dbReference>
<dbReference type="GO" id="GO:0003678">
    <property type="term" value="F:DNA helicase activity"/>
    <property type="evidence" value="ECO:0007669"/>
    <property type="project" value="InterPro"/>
</dbReference>
<evidence type="ECO:0000256" key="3">
    <source>
        <dbReference type="ARBA" id="ARBA00014630"/>
    </source>
</evidence>
<dbReference type="Gene3D" id="4.10.970.10">
    <property type="entry name" value="Ku70, bridge and pillars"/>
    <property type="match status" value="1"/>
</dbReference>
<evidence type="ECO:0000256" key="2">
    <source>
        <dbReference type="ARBA" id="ARBA00005240"/>
    </source>
</evidence>
<dbReference type="InterPro" id="IPR006164">
    <property type="entry name" value="DNA_bd_Ku70/Ku80"/>
</dbReference>
<keyword evidence="6" id="KW-0378">Hydrolase</keyword>
<evidence type="ECO:0000313" key="16">
    <source>
        <dbReference type="Proteomes" id="UP000183832"/>
    </source>
</evidence>
<dbReference type="PIRSF" id="PIRSF003033">
    <property type="entry name" value="Ku70"/>
    <property type="match status" value="1"/>
</dbReference>
<evidence type="ECO:0000256" key="11">
    <source>
        <dbReference type="ARBA" id="ARBA00023204"/>
    </source>
</evidence>
<keyword evidence="8" id="KW-0067">ATP-binding</keyword>
<dbReference type="SUPFAM" id="SSF53300">
    <property type="entry name" value="vWA-like"/>
    <property type="match status" value="1"/>
</dbReference>
<dbReference type="Pfam" id="PF03731">
    <property type="entry name" value="Ku_N"/>
    <property type="match status" value="1"/>
</dbReference>
<accession>A0A1J1IT29</accession>
<dbReference type="GO" id="GO:0000723">
    <property type="term" value="P:telomere maintenance"/>
    <property type="evidence" value="ECO:0007669"/>
    <property type="project" value="InterPro"/>
</dbReference>
<evidence type="ECO:0000256" key="4">
    <source>
        <dbReference type="ARBA" id="ARBA00022741"/>
    </source>
</evidence>
<dbReference type="GO" id="GO:0016787">
    <property type="term" value="F:hydrolase activity"/>
    <property type="evidence" value="ECO:0007669"/>
    <property type="project" value="UniProtKB-KW"/>
</dbReference>
<dbReference type="InterPro" id="IPR027388">
    <property type="entry name" value="Ku70_bridge/pillars_dom_sf"/>
</dbReference>
<evidence type="ECO:0000256" key="6">
    <source>
        <dbReference type="ARBA" id="ARBA00022801"/>
    </source>
</evidence>
<keyword evidence="4" id="KW-0547">Nucleotide-binding</keyword>
<keyword evidence="10" id="KW-0233">DNA recombination</keyword>
<evidence type="ECO:0000256" key="9">
    <source>
        <dbReference type="ARBA" id="ARBA00023125"/>
    </source>
</evidence>
<keyword evidence="16" id="KW-1185">Reference proteome</keyword>
<dbReference type="CDD" id="cd00788">
    <property type="entry name" value="KU70"/>
    <property type="match status" value="1"/>
</dbReference>
<evidence type="ECO:0000256" key="5">
    <source>
        <dbReference type="ARBA" id="ARBA00022763"/>
    </source>
</evidence>
<comment type="subcellular location">
    <subcellularLocation>
        <location evidence="1">Nucleus</location>
    </subcellularLocation>
</comment>
<dbReference type="GO" id="GO:0003690">
    <property type="term" value="F:double-stranded DNA binding"/>
    <property type="evidence" value="ECO:0007669"/>
    <property type="project" value="TreeGrafter"/>
</dbReference>
<dbReference type="OrthoDB" id="3249161at2759"/>
<evidence type="ECO:0000256" key="12">
    <source>
        <dbReference type="ARBA" id="ARBA00023242"/>
    </source>
</evidence>
<dbReference type="Gene3D" id="2.40.290.10">
    <property type="match status" value="1"/>
</dbReference>
<comment type="similarity">
    <text evidence="2">Belongs to the ku70 family.</text>
</comment>
<dbReference type="GO" id="GO:0006303">
    <property type="term" value="P:double-strand break repair via nonhomologous end joining"/>
    <property type="evidence" value="ECO:0007669"/>
    <property type="project" value="InterPro"/>
</dbReference>
<feature type="domain" description="Ku" evidence="14">
    <location>
        <begin position="327"/>
        <end position="473"/>
    </location>
</feature>
<evidence type="ECO:0000313" key="15">
    <source>
        <dbReference type="EMBL" id="CRL02262.1"/>
    </source>
</evidence>
<dbReference type="InterPro" id="IPR016194">
    <property type="entry name" value="SPOC-like_C_dom_sf"/>
</dbReference>
<evidence type="ECO:0000256" key="7">
    <source>
        <dbReference type="ARBA" id="ARBA00022806"/>
    </source>
</evidence>
<reference evidence="15 16" key="1">
    <citation type="submission" date="2015-04" db="EMBL/GenBank/DDBJ databases">
        <authorList>
            <person name="Syromyatnikov M.Y."/>
            <person name="Popov V.N."/>
        </authorList>
    </citation>
    <scope>NUCLEOTIDE SEQUENCE [LARGE SCALE GENOMIC DNA]</scope>
</reference>
<dbReference type="FunFam" id="2.40.290.10:FF:000001">
    <property type="entry name" value="X-ray repair cross complementing 6"/>
    <property type="match status" value="1"/>
</dbReference>
<dbReference type="EMBL" id="CVRI01000057">
    <property type="protein sequence ID" value="CRL02262.1"/>
    <property type="molecule type" value="Genomic_DNA"/>
</dbReference>
<name>A0A1J1IT29_9DIPT</name>
<evidence type="ECO:0000256" key="8">
    <source>
        <dbReference type="ARBA" id="ARBA00022840"/>
    </source>
</evidence>
<dbReference type="GO" id="GO:0005524">
    <property type="term" value="F:ATP binding"/>
    <property type="evidence" value="ECO:0007669"/>
    <property type="project" value="UniProtKB-KW"/>
</dbReference>
<dbReference type="STRING" id="568069.A0A1J1IT29"/>
<dbReference type="GO" id="GO:0042162">
    <property type="term" value="F:telomeric DNA binding"/>
    <property type="evidence" value="ECO:0007669"/>
    <property type="project" value="InterPro"/>
</dbReference>
<evidence type="ECO:0000256" key="10">
    <source>
        <dbReference type="ARBA" id="ARBA00023172"/>
    </source>
</evidence>
<gene>
    <name evidence="15" type="ORF">CLUMA_CG015150</name>
</gene>
<dbReference type="InterPro" id="IPR047087">
    <property type="entry name" value="KU70_core_dom"/>
</dbReference>
<dbReference type="InterPro" id="IPR006165">
    <property type="entry name" value="Ku70"/>
</dbReference>
<dbReference type="Gene3D" id="3.40.50.410">
    <property type="entry name" value="von Willebrand factor, type A domain"/>
    <property type="match status" value="1"/>
</dbReference>
<dbReference type="NCBIfam" id="TIGR00578">
    <property type="entry name" value="ku70"/>
    <property type="match status" value="1"/>
</dbReference>
<dbReference type="Pfam" id="PF02735">
    <property type="entry name" value="Ku"/>
    <property type="match status" value="1"/>
</dbReference>
<dbReference type="Proteomes" id="UP000183832">
    <property type="component" value="Unassembled WGS sequence"/>
</dbReference>
<dbReference type="GO" id="GO:0003684">
    <property type="term" value="F:damaged DNA binding"/>
    <property type="evidence" value="ECO:0007669"/>
    <property type="project" value="InterPro"/>
</dbReference>
<proteinExistence type="inferred from homology"/>
<dbReference type="AlphaFoldDB" id="A0A1J1IT29"/>
<dbReference type="InterPro" id="IPR005160">
    <property type="entry name" value="Ku_C"/>
</dbReference>
<sequence length="637" mass="73184">MAEGYTVNQSFDSDDEDNTHFQSSGRDACIIVIDCSSSMFTEFERDEKTLSSFTICLNVFERLMLNKIINNNKDLIGAILYNTKNSPDPGDNMHNDNSLVVPKNCAVLMPLNQIEPENIRFIKNLLASDDFLDFDNKFGHSTDAKIADVLWLCSSIFSSCGKQIKVPQIMWFTDQDSPHQVGSSDHQQSFQRAKDLQQFQLDLQFYPMKDSFDGGLFYKELLCQILGIEMEEFEFPTTQLDEKLLIQRMFRRAHNKRAIAHLLVEISSNAKFGVGIYSLTRTSQIPKSTVISRHSRELIETKRSYKYGVIPEDAVDVDNLHYDLDYTEKLEPGMMVKYQQCGGEKIKFTHLEAYEIKQVMDPKIKILGFKPSSVLSDYHHIKGSYFIYPNDNKIKHSATLFRALWERCLVDDKVIICIFTMRLKSYPRLVALVPQEQKVGIDSEVLRYEGFRLDFIPFAGDIRDLSEVLTGKNLIDSNTTTVMKKMLSRLRLHYAPTMFNNPTVTNIYRKIEESYFEDENKTEDDIFEDPMVPNLDAQDNRIEEHIQCLSEQLGRLEDEDVKAAKRKNTDIIEGGPRKKITADDINIELVLEKCKEGRVKELTVSILKSYLELKGVSGLSKLTKSQLIENVLKLSKS</sequence>
<keyword evidence="9" id="KW-0238">DNA-binding</keyword>
<dbReference type="GO" id="GO:0043564">
    <property type="term" value="C:Ku70:Ku80 complex"/>
    <property type="evidence" value="ECO:0007669"/>
    <property type="project" value="InterPro"/>
</dbReference>
<dbReference type="PANTHER" id="PTHR12604:SF2">
    <property type="entry name" value="X-RAY REPAIR CROSS-COMPLEMENTING PROTEIN 6"/>
    <property type="match status" value="1"/>
</dbReference>
<comment type="subunit">
    <text evidence="13">Heterodimer of a 70 kDa and a 80 kDa subunit.</text>
</comment>
<dbReference type="InterPro" id="IPR036465">
    <property type="entry name" value="vWFA_dom_sf"/>
</dbReference>
<dbReference type="GO" id="GO:0006310">
    <property type="term" value="P:DNA recombination"/>
    <property type="evidence" value="ECO:0007669"/>
    <property type="project" value="UniProtKB-KW"/>
</dbReference>
<dbReference type="InterPro" id="IPR005161">
    <property type="entry name" value="Ku_N"/>
</dbReference>
<keyword evidence="12" id="KW-0539">Nucleus</keyword>
<keyword evidence="11" id="KW-0234">DNA repair</keyword>
<keyword evidence="7" id="KW-0347">Helicase</keyword>
<dbReference type="PANTHER" id="PTHR12604">
    <property type="entry name" value="KU AUTOANTIGEN DNA HELICASE"/>
    <property type="match status" value="1"/>
</dbReference>
<dbReference type="SUPFAM" id="SSF100939">
    <property type="entry name" value="SPOC domain-like"/>
    <property type="match status" value="1"/>
</dbReference>
<keyword evidence="5" id="KW-0227">DNA damage</keyword>
<dbReference type="Gene3D" id="1.10.1600.10">
    <property type="match status" value="1"/>
</dbReference>
<dbReference type="SMART" id="SM00559">
    <property type="entry name" value="Ku78"/>
    <property type="match status" value="1"/>
</dbReference>
<evidence type="ECO:0000256" key="1">
    <source>
        <dbReference type="ARBA" id="ARBA00004123"/>
    </source>
</evidence>
<protein>
    <recommendedName>
        <fullName evidence="3">ATP-dependent DNA helicase 2 subunit 1</fullName>
    </recommendedName>
</protein>
<organism evidence="15 16">
    <name type="scientific">Clunio marinus</name>
    <dbReference type="NCBI Taxonomy" id="568069"/>
    <lineage>
        <taxon>Eukaryota</taxon>
        <taxon>Metazoa</taxon>
        <taxon>Ecdysozoa</taxon>
        <taxon>Arthropoda</taxon>
        <taxon>Hexapoda</taxon>
        <taxon>Insecta</taxon>
        <taxon>Pterygota</taxon>
        <taxon>Neoptera</taxon>
        <taxon>Endopterygota</taxon>
        <taxon>Diptera</taxon>
        <taxon>Nematocera</taxon>
        <taxon>Chironomoidea</taxon>
        <taxon>Chironomidae</taxon>
        <taxon>Clunio</taxon>
    </lineage>
</organism>
<evidence type="ECO:0000259" key="14">
    <source>
        <dbReference type="SMART" id="SM00559"/>
    </source>
</evidence>
<evidence type="ECO:0000256" key="13">
    <source>
        <dbReference type="ARBA" id="ARBA00065167"/>
    </source>
</evidence>